<dbReference type="GO" id="GO:0005886">
    <property type="term" value="C:plasma membrane"/>
    <property type="evidence" value="ECO:0007669"/>
    <property type="project" value="UniProtKB-SubCell"/>
</dbReference>
<dbReference type="InterPro" id="IPR052180">
    <property type="entry name" value="NhaC_Na-H+_Antiporter"/>
</dbReference>
<evidence type="ECO:0000313" key="12">
    <source>
        <dbReference type="Proteomes" id="UP000036771"/>
    </source>
</evidence>
<keyword evidence="5 9" id="KW-0812">Transmembrane</keyword>
<comment type="caution">
    <text evidence="11">The sequence shown here is derived from an EMBL/GenBank/DDBJ whole genome shotgun (WGS) entry which is preliminary data.</text>
</comment>
<keyword evidence="6 9" id="KW-1133">Transmembrane helix</keyword>
<evidence type="ECO:0000256" key="3">
    <source>
        <dbReference type="ARBA" id="ARBA00022449"/>
    </source>
</evidence>
<evidence type="ECO:0000313" key="11">
    <source>
        <dbReference type="EMBL" id="GAO97622.1"/>
    </source>
</evidence>
<dbReference type="GO" id="GO:0015297">
    <property type="term" value="F:antiporter activity"/>
    <property type="evidence" value="ECO:0007669"/>
    <property type="project" value="UniProtKB-KW"/>
</dbReference>
<feature type="transmembrane region" description="Helical" evidence="9">
    <location>
        <begin position="368"/>
        <end position="389"/>
    </location>
</feature>
<evidence type="ECO:0000259" key="10">
    <source>
        <dbReference type="Pfam" id="PF03553"/>
    </source>
</evidence>
<feature type="transmembrane region" description="Helical" evidence="9">
    <location>
        <begin position="7"/>
        <end position="26"/>
    </location>
</feature>
<dbReference type="EMBL" id="BBVC01000012">
    <property type="protein sequence ID" value="GAO97622.1"/>
    <property type="molecule type" value="Genomic_DNA"/>
</dbReference>
<proteinExistence type="inferred from homology"/>
<dbReference type="PANTHER" id="PTHR33451:SF5">
    <property type="entry name" value="NA+_H+ ANTIPORTER"/>
    <property type="match status" value="1"/>
</dbReference>
<evidence type="ECO:0000256" key="8">
    <source>
        <dbReference type="ARBA" id="ARBA00038435"/>
    </source>
</evidence>
<protein>
    <submittedName>
        <fullName evidence="11">Na(+)/H(+) antiporter NhaC</fullName>
    </submittedName>
</protein>
<feature type="transmembrane region" description="Helical" evidence="9">
    <location>
        <begin position="32"/>
        <end position="52"/>
    </location>
</feature>
<evidence type="ECO:0000256" key="7">
    <source>
        <dbReference type="ARBA" id="ARBA00023136"/>
    </source>
</evidence>
<dbReference type="InterPro" id="IPR018461">
    <property type="entry name" value="Na/H_Antiport_NhaC-like_C"/>
</dbReference>
<evidence type="ECO:0000256" key="1">
    <source>
        <dbReference type="ARBA" id="ARBA00004651"/>
    </source>
</evidence>
<dbReference type="STRING" id="1629334.Cva_00258"/>
<evidence type="ECO:0000256" key="5">
    <source>
        <dbReference type="ARBA" id="ARBA00022692"/>
    </source>
</evidence>
<accession>A0A0K8MAZ4</accession>
<feature type="transmembrane region" description="Helical" evidence="9">
    <location>
        <begin position="401"/>
        <end position="421"/>
    </location>
</feature>
<feature type="transmembrane region" description="Helical" evidence="9">
    <location>
        <begin position="113"/>
        <end position="137"/>
    </location>
</feature>
<keyword evidence="2" id="KW-0813">Transport</keyword>
<gene>
    <name evidence="11" type="primary">nhaC</name>
    <name evidence="11" type="ORF">Cva_00258</name>
</gene>
<feature type="transmembrane region" description="Helical" evidence="9">
    <location>
        <begin position="232"/>
        <end position="264"/>
    </location>
</feature>
<keyword evidence="7 9" id="KW-0472">Membrane</keyword>
<dbReference type="Proteomes" id="UP000036771">
    <property type="component" value="Unassembled WGS sequence"/>
</dbReference>
<feature type="transmembrane region" description="Helical" evidence="9">
    <location>
        <begin position="73"/>
        <end position="93"/>
    </location>
</feature>
<keyword evidence="4" id="KW-1003">Cell membrane</keyword>
<evidence type="ECO:0000256" key="2">
    <source>
        <dbReference type="ARBA" id="ARBA00022448"/>
    </source>
</evidence>
<dbReference type="Pfam" id="PF03553">
    <property type="entry name" value="Na_H_antiporter"/>
    <property type="match status" value="1"/>
</dbReference>
<sequence>MTLIIHFLPMLLFVTLYLGTGIYFAAMEVENAFYQLPPTAAIIPALVLSWILHQGSIQERMHRFLDGVRHRDIITMCVIFLLAGAFSTITKTIGSADATVNLALSLVSPRYLLMGVFLTAAFISTAIGTALGTIATLGPIALGLSQQGAFPLELGMATVVAGSIFGDNLSIISDTTIAAVMSQGADMRKKLRINAEVAAVASLVTLLILFFVHDNEIVIQSKEYSLFLITPYLFLIGLAVSGVNVFVSLVLALAFSGAVGYIHGGYSLLDLSRDIDHGFASMREIMMLSMMVGGLSGLTGKGSEALAVRLVGFASRRESKKIAQLLIAKTVSIFDLLLANNVIATICSGEIAREISKKYHIPPHYSAAWLDSFSCVFQGIIPYGAQVLLASAIAGVSPLSIMGHVYYCYVLGIVSVLYILCIKKLRD</sequence>
<evidence type="ECO:0000256" key="9">
    <source>
        <dbReference type="SAM" id="Phobius"/>
    </source>
</evidence>
<evidence type="ECO:0000256" key="4">
    <source>
        <dbReference type="ARBA" id="ARBA00022475"/>
    </source>
</evidence>
<reference evidence="11 12" key="1">
    <citation type="submission" date="2015-03" db="EMBL/GenBank/DDBJ databases">
        <title>Caedibacter varicaedens, whole genome shotgun sequence.</title>
        <authorList>
            <person name="Suzuki H."/>
            <person name="Dapper A.L."/>
            <person name="Gibson A.K."/>
            <person name="Jackson C."/>
            <person name="Lee H."/>
            <person name="Pejaver V.R."/>
            <person name="Doak T."/>
            <person name="Lynch M."/>
        </authorList>
    </citation>
    <scope>NUCLEOTIDE SEQUENCE [LARGE SCALE GENOMIC DNA]</scope>
</reference>
<organism evidence="11 12">
    <name type="scientific">Caedimonas varicaedens</name>
    <dbReference type="NCBI Taxonomy" id="1629334"/>
    <lineage>
        <taxon>Bacteria</taxon>
        <taxon>Pseudomonadati</taxon>
        <taxon>Pseudomonadota</taxon>
        <taxon>Alphaproteobacteria</taxon>
        <taxon>Holosporales</taxon>
        <taxon>Caedimonadaceae</taxon>
        <taxon>Caedimonas</taxon>
    </lineage>
</organism>
<keyword evidence="3" id="KW-0050">Antiport</keyword>
<feature type="transmembrane region" description="Helical" evidence="9">
    <location>
        <begin position="193"/>
        <end position="212"/>
    </location>
</feature>
<comment type="subcellular location">
    <subcellularLocation>
        <location evidence="1">Cell membrane</location>
        <topology evidence="1">Multi-pass membrane protein</topology>
    </subcellularLocation>
</comment>
<dbReference type="OrthoDB" id="9762978at2"/>
<dbReference type="PANTHER" id="PTHR33451">
    <property type="entry name" value="MALATE-2H(+)/NA(+)-LACTATE ANTIPORTER"/>
    <property type="match status" value="1"/>
</dbReference>
<dbReference type="AlphaFoldDB" id="A0A0K8MAZ4"/>
<feature type="domain" description="Na+/H+ antiporter NhaC-like C-terminal" evidence="10">
    <location>
        <begin position="56"/>
        <end position="210"/>
    </location>
</feature>
<evidence type="ECO:0000256" key="6">
    <source>
        <dbReference type="ARBA" id="ARBA00022989"/>
    </source>
</evidence>
<keyword evidence="12" id="KW-1185">Reference proteome</keyword>
<comment type="similarity">
    <text evidence="8">Belongs to the NhaC Na(+)/H(+) (TC 2.A.35) antiporter family.</text>
</comment>
<name>A0A0K8MAZ4_9PROT</name>